<organism evidence="2 3">
    <name type="scientific">Ziziphus jujuba var. spinosa</name>
    <dbReference type="NCBI Taxonomy" id="714518"/>
    <lineage>
        <taxon>Eukaryota</taxon>
        <taxon>Viridiplantae</taxon>
        <taxon>Streptophyta</taxon>
        <taxon>Embryophyta</taxon>
        <taxon>Tracheophyta</taxon>
        <taxon>Spermatophyta</taxon>
        <taxon>Magnoliopsida</taxon>
        <taxon>eudicotyledons</taxon>
        <taxon>Gunneridae</taxon>
        <taxon>Pentapetalae</taxon>
        <taxon>rosids</taxon>
        <taxon>fabids</taxon>
        <taxon>Rosales</taxon>
        <taxon>Rhamnaceae</taxon>
        <taxon>Paliureae</taxon>
        <taxon>Ziziphus</taxon>
    </lineage>
</organism>
<dbReference type="Proteomes" id="UP000813462">
    <property type="component" value="Unassembled WGS sequence"/>
</dbReference>
<dbReference type="PANTHER" id="PTHR35488">
    <property type="entry name" value="OS05G0358900 PROTEIN-RELATED"/>
    <property type="match status" value="1"/>
</dbReference>
<evidence type="ECO:0000313" key="2">
    <source>
        <dbReference type="EMBL" id="KAH7546988.1"/>
    </source>
</evidence>
<evidence type="ECO:0000256" key="1">
    <source>
        <dbReference type="SAM" id="MobiDB-lite"/>
    </source>
</evidence>
<protein>
    <submittedName>
        <fullName evidence="2">Uncharacterized protein</fullName>
    </submittedName>
</protein>
<feature type="region of interest" description="Disordered" evidence="1">
    <location>
        <begin position="51"/>
        <end position="80"/>
    </location>
</feature>
<name>A0A978W4V4_ZIZJJ</name>
<accession>A0A978W4V4</accession>
<sequence length="111" mass="12151">MKKSPVYPKCETNDDYDPHADFNQGKPRMELSSANKSNVCDIGRSRGYVSGPIVDSSGNKATDGRHRRPTSGPLASLFNPTRKAEKDIPYMCLNQLASPRGGQSYGPVYTV</sequence>
<dbReference type="AlphaFoldDB" id="A0A978W4V4"/>
<comment type="caution">
    <text evidence="2">The sequence shown here is derived from an EMBL/GenBank/DDBJ whole genome shotgun (WGS) entry which is preliminary data.</text>
</comment>
<dbReference type="EMBL" id="JAEACU010000001">
    <property type="protein sequence ID" value="KAH7546988.1"/>
    <property type="molecule type" value="Genomic_DNA"/>
</dbReference>
<reference evidence="2" key="1">
    <citation type="journal article" date="2021" name="Front. Plant Sci.">
        <title>Chromosome-Scale Genome Assembly for Chinese Sour Jujube and Insights Into Its Genome Evolution and Domestication Signature.</title>
        <authorList>
            <person name="Shen L.-Y."/>
            <person name="Luo H."/>
            <person name="Wang X.-L."/>
            <person name="Wang X.-M."/>
            <person name="Qiu X.-J."/>
            <person name="Liu H."/>
            <person name="Zhou S.-S."/>
            <person name="Jia K.-H."/>
            <person name="Nie S."/>
            <person name="Bao Y.-T."/>
            <person name="Zhang R.-G."/>
            <person name="Yun Q.-Z."/>
            <person name="Chai Y.-H."/>
            <person name="Lu J.-Y."/>
            <person name="Li Y."/>
            <person name="Zhao S.-W."/>
            <person name="Mao J.-F."/>
            <person name="Jia S.-G."/>
            <person name="Mao Y.-M."/>
        </authorList>
    </citation>
    <scope>NUCLEOTIDE SEQUENCE</scope>
    <source>
        <strain evidence="2">AT0</strain>
        <tissue evidence="2">Leaf</tissue>
    </source>
</reference>
<evidence type="ECO:0000313" key="3">
    <source>
        <dbReference type="Proteomes" id="UP000813462"/>
    </source>
</evidence>
<feature type="region of interest" description="Disordered" evidence="1">
    <location>
        <begin position="1"/>
        <end position="37"/>
    </location>
</feature>
<proteinExistence type="predicted"/>
<gene>
    <name evidence="2" type="ORF">FEM48_Zijuj01G0259400</name>
</gene>
<dbReference type="PANTHER" id="PTHR35488:SF4">
    <property type="entry name" value="DUF4005 DOMAIN-CONTAINING PROTEIN"/>
    <property type="match status" value="1"/>
</dbReference>